<dbReference type="FunFam" id="3.40.50.300:FF:001119">
    <property type="entry name" value="Iron-sulfur cluster carrier protein"/>
    <property type="match status" value="1"/>
</dbReference>
<comment type="function">
    <text evidence="6">Binds and transfers iron-sulfur (Fe-S) clusters to target apoproteins. Can hydrolyze ATP.</text>
</comment>
<dbReference type="Pfam" id="PF10609">
    <property type="entry name" value="ParA"/>
    <property type="match status" value="1"/>
</dbReference>
<dbReference type="PANTHER" id="PTHR42961">
    <property type="entry name" value="IRON-SULFUR PROTEIN NUBPL"/>
    <property type="match status" value="1"/>
</dbReference>
<accession>A0A0W0WZQ4</accession>
<dbReference type="PATRIC" id="fig|29423.5.peg.1548"/>
<protein>
    <recommendedName>
        <fullName evidence="6">Iron-sulfur cluster carrier protein</fullName>
    </recommendedName>
</protein>
<keyword evidence="4 6" id="KW-0408">Iron</keyword>
<dbReference type="PANTHER" id="PTHR42961:SF2">
    <property type="entry name" value="IRON-SULFUR PROTEIN NUBPL"/>
    <property type="match status" value="1"/>
</dbReference>
<dbReference type="NCBIfam" id="NF008669">
    <property type="entry name" value="PRK11670.1"/>
    <property type="match status" value="1"/>
</dbReference>
<keyword evidence="2 6" id="KW-0547">Nucleotide-binding</keyword>
<dbReference type="CDD" id="cd02037">
    <property type="entry name" value="Mrp_NBP35"/>
    <property type="match status" value="1"/>
</dbReference>
<comment type="similarity">
    <text evidence="6">Belongs to the Mrp/NBP35 ATP-binding proteins family.</text>
</comment>
<dbReference type="GO" id="GO:0016226">
    <property type="term" value="P:iron-sulfur cluster assembly"/>
    <property type="evidence" value="ECO:0007669"/>
    <property type="project" value="InterPro"/>
</dbReference>
<keyword evidence="3 6" id="KW-0067">ATP-binding</keyword>
<dbReference type="InterPro" id="IPR027417">
    <property type="entry name" value="P-loop_NTPase"/>
</dbReference>
<dbReference type="GO" id="GO:0016887">
    <property type="term" value="F:ATP hydrolysis activity"/>
    <property type="evidence" value="ECO:0007669"/>
    <property type="project" value="UniProtKB-UniRule"/>
</dbReference>
<dbReference type="HAMAP" id="MF_02040">
    <property type="entry name" value="Mrp_NBP35"/>
    <property type="match status" value="1"/>
</dbReference>
<organism evidence="7 8">
    <name type="scientific">Legionella oakridgensis</name>
    <dbReference type="NCBI Taxonomy" id="29423"/>
    <lineage>
        <taxon>Bacteria</taxon>
        <taxon>Pseudomonadati</taxon>
        <taxon>Pseudomonadota</taxon>
        <taxon>Gammaproteobacteria</taxon>
        <taxon>Legionellales</taxon>
        <taxon>Legionellaceae</taxon>
        <taxon>Legionella</taxon>
    </lineage>
</organism>
<feature type="binding site" evidence="6">
    <location>
        <begin position="105"/>
        <end position="112"/>
    </location>
    <ligand>
        <name>ATP</name>
        <dbReference type="ChEBI" id="CHEBI:30616"/>
    </ligand>
</feature>
<evidence type="ECO:0000313" key="7">
    <source>
        <dbReference type="EMBL" id="KTD37799.1"/>
    </source>
</evidence>
<dbReference type="GO" id="GO:0051539">
    <property type="term" value="F:4 iron, 4 sulfur cluster binding"/>
    <property type="evidence" value="ECO:0007669"/>
    <property type="project" value="TreeGrafter"/>
</dbReference>
<proteinExistence type="inferred from homology"/>
<evidence type="ECO:0000256" key="6">
    <source>
        <dbReference type="HAMAP-Rule" id="MF_02040"/>
    </source>
</evidence>
<dbReference type="InterPro" id="IPR044304">
    <property type="entry name" value="NUBPL-like"/>
</dbReference>
<evidence type="ECO:0000256" key="2">
    <source>
        <dbReference type="ARBA" id="ARBA00022741"/>
    </source>
</evidence>
<keyword evidence="6" id="KW-0378">Hydrolase</keyword>
<dbReference type="EMBL" id="LNYP01000029">
    <property type="protein sequence ID" value="KTD37799.1"/>
    <property type="molecule type" value="Genomic_DNA"/>
</dbReference>
<evidence type="ECO:0000256" key="5">
    <source>
        <dbReference type="ARBA" id="ARBA00023014"/>
    </source>
</evidence>
<dbReference type="GO" id="GO:0005829">
    <property type="term" value="C:cytosol"/>
    <property type="evidence" value="ECO:0007669"/>
    <property type="project" value="TreeGrafter"/>
</dbReference>
<gene>
    <name evidence="7" type="primary">mrp</name>
    <name evidence="7" type="ORF">Loak_1475</name>
</gene>
<evidence type="ECO:0000313" key="8">
    <source>
        <dbReference type="Proteomes" id="UP000054858"/>
    </source>
</evidence>
<dbReference type="GO" id="GO:0005524">
    <property type="term" value="F:ATP binding"/>
    <property type="evidence" value="ECO:0007669"/>
    <property type="project" value="UniProtKB-UniRule"/>
</dbReference>
<dbReference type="Gene3D" id="3.40.50.300">
    <property type="entry name" value="P-loop containing nucleotide triphosphate hydrolases"/>
    <property type="match status" value="1"/>
</dbReference>
<dbReference type="RefSeq" id="WP_025385348.1">
    <property type="nucleotide sequence ID" value="NZ_LCUA01000002.1"/>
</dbReference>
<dbReference type="GO" id="GO:0140663">
    <property type="term" value="F:ATP-dependent FeS chaperone activity"/>
    <property type="evidence" value="ECO:0007669"/>
    <property type="project" value="InterPro"/>
</dbReference>
<reference evidence="7 8" key="1">
    <citation type="submission" date="2015-11" db="EMBL/GenBank/DDBJ databases">
        <title>Genomic analysis of 38 Legionella species identifies large and diverse effector repertoires.</title>
        <authorList>
            <person name="Burstein D."/>
            <person name="Amaro F."/>
            <person name="Zusman T."/>
            <person name="Lifshitz Z."/>
            <person name="Cohen O."/>
            <person name="Gilbert J.A."/>
            <person name="Pupko T."/>
            <person name="Shuman H.A."/>
            <person name="Segal G."/>
        </authorList>
    </citation>
    <scope>NUCLEOTIDE SEQUENCE [LARGE SCALE GENOMIC DNA]</scope>
    <source>
        <strain evidence="7 8">Oak Ridge-10</strain>
    </source>
</reference>
<evidence type="ECO:0000256" key="1">
    <source>
        <dbReference type="ARBA" id="ARBA00022723"/>
    </source>
</evidence>
<keyword evidence="5 6" id="KW-0411">Iron-sulfur</keyword>
<comment type="subunit">
    <text evidence="6">Homodimer.</text>
</comment>
<evidence type="ECO:0000256" key="4">
    <source>
        <dbReference type="ARBA" id="ARBA00023004"/>
    </source>
</evidence>
<dbReference type="AlphaFoldDB" id="A0A0W0WZQ4"/>
<keyword evidence="1 6" id="KW-0479">Metal-binding</keyword>
<dbReference type="Proteomes" id="UP000054858">
    <property type="component" value="Unassembled WGS sequence"/>
</dbReference>
<dbReference type="SUPFAM" id="SSF52540">
    <property type="entry name" value="P-loop containing nucleoside triphosphate hydrolases"/>
    <property type="match status" value="1"/>
</dbReference>
<dbReference type="GO" id="GO:0046872">
    <property type="term" value="F:metal ion binding"/>
    <property type="evidence" value="ECO:0007669"/>
    <property type="project" value="UniProtKB-KW"/>
</dbReference>
<comment type="caution">
    <text evidence="7">The sequence shown here is derived from an EMBL/GenBank/DDBJ whole genome shotgun (WGS) entry which is preliminary data.</text>
</comment>
<name>A0A0W0WZQ4_9GAMM</name>
<evidence type="ECO:0000256" key="3">
    <source>
        <dbReference type="ARBA" id="ARBA00022840"/>
    </source>
</evidence>
<sequence>MTLENTVVNLLNHTTESFLEMRLQDLPIQPRISLEDMQLNLQLCTGFPSAFLQETLIPSLISTLKQAFPAYQIHIILKDVIKGHRTQLPGKALRGVKNTIAIASGKGGVGKSTVAVNLAVALARAGARVGLLDADIYGPSIPLMLGKVAPVEIRDDHYLPVRAHGVQAMSIGYLTEDEPALIWRGPMLAKSLIQMLDITSWDELDYLFIDLPPGTGDIQLSLVQKIPLTGAVIVTTPQSVATLDAQKALKMFARTNIDVLGIIENMSLHRCSHCGHQESIFGHGGAQQLCENYHCKLLGQLPLHSRIRQECDQGIPTTANTQDELARPFIKAALQTAIEVARKPLNYADKFPPIIIE</sequence>
<dbReference type="InterPro" id="IPR033756">
    <property type="entry name" value="YlxH/NBP35"/>
</dbReference>
<dbReference type="InterPro" id="IPR019591">
    <property type="entry name" value="Mrp/NBP35_ATP-bd"/>
</dbReference>